<evidence type="ECO:0000313" key="2">
    <source>
        <dbReference type="Proteomes" id="UP001233999"/>
    </source>
</evidence>
<organism evidence="1 2">
    <name type="scientific">Diploptera punctata</name>
    <name type="common">Pacific beetle cockroach</name>
    <dbReference type="NCBI Taxonomy" id="6984"/>
    <lineage>
        <taxon>Eukaryota</taxon>
        <taxon>Metazoa</taxon>
        <taxon>Ecdysozoa</taxon>
        <taxon>Arthropoda</taxon>
        <taxon>Hexapoda</taxon>
        <taxon>Insecta</taxon>
        <taxon>Pterygota</taxon>
        <taxon>Neoptera</taxon>
        <taxon>Polyneoptera</taxon>
        <taxon>Dictyoptera</taxon>
        <taxon>Blattodea</taxon>
        <taxon>Blaberoidea</taxon>
        <taxon>Blaberidae</taxon>
        <taxon>Diplopterinae</taxon>
        <taxon>Diploptera</taxon>
    </lineage>
</organism>
<evidence type="ECO:0000313" key="1">
    <source>
        <dbReference type="EMBL" id="KAJ9592164.1"/>
    </source>
</evidence>
<name>A0AAD8A484_DIPPU</name>
<accession>A0AAD8A484</accession>
<dbReference type="Proteomes" id="UP001233999">
    <property type="component" value="Unassembled WGS sequence"/>
</dbReference>
<gene>
    <name evidence="1" type="ORF">L9F63_001280</name>
</gene>
<protein>
    <submittedName>
        <fullName evidence="1">Uncharacterized protein</fullName>
    </submittedName>
</protein>
<reference evidence="1" key="2">
    <citation type="submission" date="2023-05" db="EMBL/GenBank/DDBJ databases">
        <authorList>
            <person name="Fouks B."/>
        </authorList>
    </citation>
    <scope>NUCLEOTIDE SEQUENCE</scope>
    <source>
        <strain evidence="1">Stay&amp;Tobe</strain>
        <tissue evidence="1">Testes</tissue>
    </source>
</reference>
<reference evidence="1" key="1">
    <citation type="journal article" date="2023" name="IScience">
        <title>Live-bearing cockroach genome reveals convergent evolutionary mechanisms linked to viviparity in insects and beyond.</title>
        <authorList>
            <person name="Fouks B."/>
            <person name="Harrison M.C."/>
            <person name="Mikhailova A.A."/>
            <person name="Marchal E."/>
            <person name="English S."/>
            <person name="Carruthers M."/>
            <person name="Jennings E.C."/>
            <person name="Chiamaka E.L."/>
            <person name="Frigard R.A."/>
            <person name="Pippel M."/>
            <person name="Attardo G.M."/>
            <person name="Benoit J.B."/>
            <person name="Bornberg-Bauer E."/>
            <person name="Tobe S.S."/>
        </authorList>
    </citation>
    <scope>NUCLEOTIDE SEQUENCE</scope>
    <source>
        <strain evidence="1">Stay&amp;Tobe</strain>
    </source>
</reference>
<dbReference type="AlphaFoldDB" id="A0AAD8A484"/>
<feature type="non-terminal residue" evidence="1">
    <location>
        <position position="65"/>
    </location>
</feature>
<feature type="non-terminal residue" evidence="1">
    <location>
        <position position="1"/>
    </location>
</feature>
<comment type="caution">
    <text evidence="1">The sequence shown here is derived from an EMBL/GenBank/DDBJ whole genome shotgun (WGS) entry which is preliminary data.</text>
</comment>
<keyword evidence="2" id="KW-1185">Reference proteome</keyword>
<proteinExistence type="predicted"/>
<sequence length="65" mass="7109">FMGSLCSLVAFLEPLNSLIKIPLSPGSVSFSWRYEQVKNSKCTENSVESFSLRSHKLTGAKTISG</sequence>
<dbReference type="EMBL" id="JASPKZ010003844">
    <property type="protein sequence ID" value="KAJ9592164.1"/>
    <property type="molecule type" value="Genomic_DNA"/>
</dbReference>